<dbReference type="EMBL" id="JALBCA010000124">
    <property type="protein sequence ID" value="KAI2382435.1"/>
    <property type="molecule type" value="Genomic_DNA"/>
</dbReference>
<proteinExistence type="predicted"/>
<organism evidence="1">
    <name type="scientific">Ophidiomyces ophidiicola</name>
    <dbReference type="NCBI Taxonomy" id="1387563"/>
    <lineage>
        <taxon>Eukaryota</taxon>
        <taxon>Fungi</taxon>
        <taxon>Dikarya</taxon>
        <taxon>Ascomycota</taxon>
        <taxon>Pezizomycotina</taxon>
        <taxon>Eurotiomycetes</taxon>
        <taxon>Eurotiomycetidae</taxon>
        <taxon>Onygenales</taxon>
        <taxon>Onygenaceae</taxon>
        <taxon>Ophidiomyces</taxon>
    </lineage>
</organism>
<name>A0ACB8UP55_9EURO</name>
<comment type="caution">
    <text evidence="1">The sequence shown here is derived from an EMBL/GenBank/DDBJ whole genome shotgun (WGS) entry which is preliminary data.</text>
</comment>
<reference evidence="1" key="1">
    <citation type="journal article" date="2022" name="bioRxiv">
        <title>Population genetic analysis of Ophidiomyces ophidiicola, the causative agent of snake fungal disease, indicates recent introductions to the USA.</title>
        <authorList>
            <person name="Ladner J.T."/>
            <person name="Palmer J.M."/>
            <person name="Ettinger C.L."/>
            <person name="Stajich J.E."/>
            <person name="Farrell T.M."/>
            <person name="Glorioso B.M."/>
            <person name="Lawson B."/>
            <person name="Price S.J."/>
            <person name="Stengle A.G."/>
            <person name="Grear D.A."/>
            <person name="Lorch J.M."/>
        </authorList>
    </citation>
    <scope>NUCLEOTIDE SEQUENCE</scope>
    <source>
        <strain evidence="1">NWHC 24266-5</strain>
    </source>
</reference>
<evidence type="ECO:0000313" key="1">
    <source>
        <dbReference type="EMBL" id="KAI2382435.1"/>
    </source>
</evidence>
<protein>
    <submittedName>
        <fullName evidence="1">Uncharacterized protein</fullName>
    </submittedName>
</protein>
<accession>A0ACB8UP55</accession>
<gene>
    <name evidence="1" type="ORF">LOY88_006028</name>
</gene>
<sequence>MTDPKQETSIYNQADQDGRFRRQTSSFRSTISRSPSAEFPPEKDRYVLYITTSCPWAHRTNIVRSLKGLEPFIQLVVLDPRLSPEGWMFSGEFGSATEDPVYGFRYLKELYLKADPGYAAKYTVPVLWDKKKETIVNNESSEIIRMMYTEFDDLLPEQLREINKPNGGLYPEKLRNEIDEMNEWIYQTVNNGVYKTGFATTQEAYDENVYPLFASLDRLERHLGEPGHGPYLFGEHITDADVRLYPTIVRFDVSYHHTFKCNLRMIRHDYPRIDRWLRTLYWDESARTNGGAFGKTTDFIAVSHGTLLHPLLALPLPRILPWSFGIKDWVYECIEHMSQRSGLICIQFKTGYLQSHNRRLGIPFTIFPAGPMPHILPRIDKA</sequence>